<dbReference type="RefSeq" id="XP_058305953.1">
    <property type="nucleotide sequence ID" value="XM_058455965.1"/>
</dbReference>
<dbReference type="InterPro" id="IPR036864">
    <property type="entry name" value="Zn2-C6_fun-type_DNA-bd_sf"/>
</dbReference>
<evidence type="ECO:0000259" key="6">
    <source>
        <dbReference type="PROSITE" id="PS50048"/>
    </source>
</evidence>
<dbReference type="GO" id="GO:0008270">
    <property type="term" value="F:zinc ion binding"/>
    <property type="evidence" value="ECO:0007669"/>
    <property type="project" value="InterPro"/>
</dbReference>
<dbReference type="PROSITE" id="PS50048">
    <property type="entry name" value="ZN2_CY6_FUNGAL_2"/>
    <property type="match status" value="1"/>
</dbReference>
<evidence type="ECO:0000256" key="4">
    <source>
        <dbReference type="ARBA" id="ARBA00023163"/>
    </source>
</evidence>
<evidence type="ECO:0000256" key="5">
    <source>
        <dbReference type="ARBA" id="ARBA00023242"/>
    </source>
</evidence>
<dbReference type="AlphaFoldDB" id="A0A9W9JIC9"/>
<sequence length="687" mass="77113">MRRHNGLLSSCEPCRRSKLRCDHLVPTCGRCRRTRKAAACVYRPNPTRTASSTTESATVETSPTSEAVHLTQMSVPQPQPIASSPHALRDHYIKIWSHRLALNSTPSFLGLTSFSAVYSENEASLKQYESISPLRLPELNPPGAQNTTFAVDHRQIKLGAELLSLFFDDFALYRRTAIACEKGNNSGFMALPTMVTICNAVEGMYSSIPNHLNSQSWLLVLSRRLFEGTMGQLVTHAEMTLDEYLVALAGRWEAIGLILTLPGKYASRTAVDDPLFHGLAFSATDHKNLGILATAGGDLCLQFCESVGVISDPLGWLLLRHIHLLTLVCGDHDYRPRKRLAELSTLLFAMGYHQLDTSDHIPFFLIEGRKRLIVLAYACDKDLATFLGCPPLIAYRFCRIQLPLDLKPAEIIAKPAIREVAISKLDTKGWNVKESINGVTWSRVAFLLGHVRELVLELSLDCQDPDVLQRADKIVLLSQQVRRDLPSYLQWDDSTETALRMKNTLPIYIHLELLYSNFLLQRILVKRSSTESETLVSLAHQILKGMLTQIAIGQRRGNFCSDLGWTIPYFGLPSAGILSIEVLRQTQNARPWPSERCFSRSEVIQNLSNLVSHIQYIVLPQKGNYEICQQARKVISYILDYVLAAPANANPSIRAVSNVIPSDWLDEEWLNDGTDFIKWIDGSNWYE</sequence>
<dbReference type="InterPro" id="IPR050613">
    <property type="entry name" value="Sec_Metabolite_Reg"/>
</dbReference>
<dbReference type="GO" id="GO:0000981">
    <property type="term" value="F:DNA-binding transcription factor activity, RNA polymerase II-specific"/>
    <property type="evidence" value="ECO:0007669"/>
    <property type="project" value="InterPro"/>
</dbReference>
<dbReference type="Pfam" id="PF00172">
    <property type="entry name" value="Zn_clus"/>
    <property type="match status" value="1"/>
</dbReference>
<dbReference type="SUPFAM" id="SSF57701">
    <property type="entry name" value="Zn2/Cys6 DNA-binding domain"/>
    <property type="match status" value="1"/>
</dbReference>
<dbReference type="PANTHER" id="PTHR31001">
    <property type="entry name" value="UNCHARACTERIZED TRANSCRIPTIONAL REGULATORY PROTEIN"/>
    <property type="match status" value="1"/>
</dbReference>
<name>A0A9W9JIC9_9EURO</name>
<evidence type="ECO:0000256" key="1">
    <source>
        <dbReference type="ARBA" id="ARBA00004123"/>
    </source>
</evidence>
<dbReference type="GO" id="GO:0005634">
    <property type="term" value="C:nucleus"/>
    <property type="evidence" value="ECO:0007669"/>
    <property type="project" value="UniProtKB-SubCell"/>
</dbReference>
<gene>
    <name evidence="7" type="ORF">N7498_008903</name>
</gene>
<evidence type="ECO:0000313" key="8">
    <source>
        <dbReference type="Proteomes" id="UP001150904"/>
    </source>
</evidence>
<protein>
    <recommendedName>
        <fullName evidence="6">Zn(2)-C6 fungal-type domain-containing protein</fullName>
    </recommendedName>
</protein>
<dbReference type="CDD" id="cd00067">
    <property type="entry name" value="GAL4"/>
    <property type="match status" value="1"/>
</dbReference>
<feature type="domain" description="Zn(2)-C6 fungal-type" evidence="6">
    <location>
        <begin position="10"/>
        <end position="42"/>
    </location>
</feature>
<proteinExistence type="predicted"/>
<keyword evidence="3" id="KW-0238">DNA-binding</keyword>
<comment type="subcellular location">
    <subcellularLocation>
        <location evidence="1">Nucleus</location>
    </subcellularLocation>
</comment>
<keyword evidence="4" id="KW-0804">Transcription</keyword>
<dbReference type="GO" id="GO:0003677">
    <property type="term" value="F:DNA binding"/>
    <property type="evidence" value="ECO:0007669"/>
    <property type="project" value="UniProtKB-KW"/>
</dbReference>
<organism evidence="7 8">
    <name type="scientific">Penicillium cinerascens</name>
    <dbReference type="NCBI Taxonomy" id="70096"/>
    <lineage>
        <taxon>Eukaryota</taxon>
        <taxon>Fungi</taxon>
        <taxon>Dikarya</taxon>
        <taxon>Ascomycota</taxon>
        <taxon>Pezizomycotina</taxon>
        <taxon>Eurotiomycetes</taxon>
        <taxon>Eurotiomycetidae</taxon>
        <taxon>Eurotiales</taxon>
        <taxon>Aspergillaceae</taxon>
        <taxon>Penicillium</taxon>
    </lineage>
</organism>
<evidence type="ECO:0000256" key="2">
    <source>
        <dbReference type="ARBA" id="ARBA00023015"/>
    </source>
</evidence>
<dbReference type="EMBL" id="JAPQKR010000015">
    <property type="protein sequence ID" value="KAJ5195465.1"/>
    <property type="molecule type" value="Genomic_DNA"/>
</dbReference>
<keyword evidence="2" id="KW-0805">Transcription regulation</keyword>
<accession>A0A9W9JIC9</accession>
<reference evidence="7" key="2">
    <citation type="journal article" date="2023" name="IMA Fungus">
        <title>Comparative genomic study of the Penicillium genus elucidates a diverse pangenome and 15 lateral gene transfer events.</title>
        <authorList>
            <person name="Petersen C."/>
            <person name="Sorensen T."/>
            <person name="Nielsen M.R."/>
            <person name="Sondergaard T.E."/>
            <person name="Sorensen J.L."/>
            <person name="Fitzpatrick D.A."/>
            <person name="Frisvad J.C."/>
            <person name="Nielsen K.L."/>
        </authorList>
    </citation>
    <scope>NUCLEOTIDE SEQUENCE</scope>
    <source>
        <strain evidence="7">IBT 15544</strain>
    </source>
</reference>
<dbReference type="Proteomes" id="UP001150904">
    <property type="component" value="Unassembled WGS sequence"/>
</dbReference>
<dbReference type="InterPro" id="IPR001138">
    <property type="entry name" value="Zn2Cys6_DnaBD"/>
</dbReference>
<dbReference type="PROSITE" id="PS00463">
    <property type="entry name" value="ZN2_CY6_FUNGAL_1"/>
    <property type="match status" value="1"/>
</dbReference>
<dbReference type="GeneID" id="83183266"/>
<dbReference type="SMART" id="SM00066">
    <property type="entry name" value="GAL4"/>
    <property type="match status" value="1"/>
</dbReference>
<dbReference type="OrthoDB" id="4898680at2759"/>
<evidence type="ECO:0000256" key="3">
    <source>
        <dbReference type="ARBA" id="ARBA00023125"/>
    </source>
</evidence>
<evidence type="ECO:0000313" key="7">
    <source>
        <dbReference type="EMBL" id="KAJ5195465.1"/>
    </source>
</evidence>
<comment type="caution">
    <text evidence="7">The sequence shown here is derived from an EMBL/GenBank/DDBJ whole genome shotgun (WGS) entry which is preliminary data.</text>
</comment>
<dbReference type="Gene3D" id="4.10.240.10">
    <property type="entry name" value="Zn(2)-C6 fungal-type DNA-binding domain"/>
    <property type="match status" value="1"/>
</dbReference>
<reference evidence="7" key="1">
    <citation type="submission" date="2022-12" db="EMBL/GenBank/DDBJ databases">
        <authorList>
            <person name="Petersen C."/>
        </authorList>
    </citation>
    <scope>NUCLEOTIDE SEQUENCE</scope>
    <source>
        <strain evidence="7">IBT 15544</strain>
    </source>
</reference>
<dbReference type="CDD" id="cd12148">
    <property type="entry name" value="fungal_TF_MHR"/>
    <property type="match status" value="1"/>
</dbReference>
<dbReference type="PANTHER" id="PTHR31001:SF53">
    <property type="entry name" value="ZN(II)2CYS6 TRANSCRIPTION FACTOR (EUROFUNG)"/>
    <property type="match status" value="1"/>
</dbReference>
<keyword evidence="8" id="KW-1185">Reference proteome</keyword>
<keyword evidence="5" id="KW-0539">Nucleus</keyword>